<dbReference type="Proteomes" id="UP001209570">
    <property type="component" value="Unassembled WGS sequence"/>
</dbReference>
<keyword evidence="1" id="KW-0175">Coiled coil</keyword>
<feature type="compositionally biased region" description="Acidic residues" evidence="2">
    <location>
        <begin position="261"/>
        <end position="272"/>
    </location>
</feature>
<evidence type="ECO:0000313" key="4">
    <source>
        <dbReference type="Proteomes" id="UP001209570"/>
    </source>
</evidence>
<evidence type="ECO:0000313" key="3">
    <source>
        <dbReference type="EMBL" id="KAJ0393181.1"/>
    </source>
</evidence>
<proteinExistence type="predicted"/>
<sequence length="293" mass="32664">MLGLKYVMAKGMELTSKGMELTSKLELGAVVGVGTSASHPTDGSAAPPPPPPPPVATAPATAAAPLEPSPHSEGEAFIAAQHEQWERVLSRHRRLLESGERLSAELQAARRRLQDQVESEAYVAQHFGEIAGVREQLARMRGLVEKIADDVEDVERFLLQQTEEHMAAQNASFVAQQEQELERFEAQILDEKEERHRVLLEARRQVLADAFEKDLKTYRTLVSYQGTTLAQRAMTPEPNETLESIDLVVPTDATTLEAFYDSEEEPAAEEKEEEKQEVKQEPKQETEAQEEDV</sequence>
<evidence type="ECO:0000256" key="1">
    <source>
        <dbReference type="SAM" id="Coils"/>
    </source>
</evidence>
<feature type="compositionally biased region" description="Pro residues" evidence="2">
    <location>
        <begin position="46"/>
        <end position="56"/>
    </location>
</feature>
<protein>
    <submittedName>
        <fullName evidence="3">Uncharacterized protein</fullName>
    </submittedName>
</protein>
<name>A0AAD5M2V7_PYTIN</name>
<organism evidence="3 4">
    <name type="scientific">Pythium insidiosum</name>
    <name type="common">Pythiosis disease agent</name>
    <dbReference type="NCBI Taxonomy" id="114742"/>
    <lineage>
        <taxon>Eukaryota</taxon>
        <taxon>Sar</taxon>
        <taxon>Stramenopiles</taxon>
        <taxon>Oomycota</taxon>
        <taxon>Peronosporomycetes</taxon>
        <taxon>Pythiales</taxon>
        <taxon>Pythiaceae</taxon>
        <taxon>Pythium</taxon>
    </lineage>
</organism>
<comment type="caution">
    <text evidence="3">The sequence shown here is derived from an EMBL/GenBank/DDBJ whole genome shotgun (WGS) entry which is preliminary data.</text>
</comment>
<dbReference type="EMBL" id="JAKCXM010000521">
    <property type="protein sequence ID" value="KAJ0393181.1"/>
    <property type="molecule type" value="Genomic_DNA"/>
</dbReference>
<feature type="region of interest" description="Disordered" evidence="2">
    <location>
        <begin position="34"/>
        <end position="72"/>
    </location>
</feature>
<feature type="coiled-coil region" evidence="1">
    <location>
        <begin position="174"/>
        <end position="201"/>
    </location>
</feature>
<gene>
    <name evidence="3" type="ORF">P43SY_000568</name>
</gene>
<keyword evidence="4" id="KW-1185">Reference proteome</keyword>
<feature type="compositionally biased region" description="Basic and acidic residues" evidence="2">
    <location>
        <begin position="273"/>
        <end position="286"/>
    </location>
</feature>
<feature type="region of interest" description="Disordered" evidence="2">
    <location>
        <begin position="261"/>
        <end position="293"/>
    </location>
</feature>
<accession>A0AAD5M2V7</accession>
<dbReference type="AlphaFoldDB" id="A0AAD5M2V7"/>
<evidence type="ECO:0000256" key="2">
    <source>
        <dbReference type="SAM" id="MobiDB-lite"/>
    </source>
</evidence>
<reference evidence="3" key="1">
    <citation type="submission" date="2021-12" db="EMBL/GenBank/DDBJ databases">
        <title>Prjna785345.</title>
        <authorList>
            <person name="Rujirawat T."/>
            <person name="Krajaejun T."/>
        </authorList>
    </citation>
    <scope>NUCLEOTIDE SEQUENCE</scope>
    <source>
        <strain evidence="3">Pi057C3</strain>
    </source>
</reference>